<organism evidence="1 2">
    <name type="scientific">Flavobacterium urumqiense</name>
    <dbReference type="NCBI Taxonomy" id="935224"/>
    <lineage>
        <taxon>Bacteria</taxon>
        <taxon>Pseudomonadati</taxon>
        <taxon>Bacteroidota</taxon>
        <taxon>Flavobacteriia</taxon>
        <taxon>Flavobacteriales</taxon>
        <taxon>Flavobacteriaceae</taxon>
        <taxon>Flavobacterium</taxon>
    </lineage>
</organism>
<proteinExistence type="predicted"/>
<sequence length="109" mass="12770">MKKLFLFTILLISFTTFGQKLEWIPFNWLGAEVSGKYFDKFAIIIPVTVDNLPHKFNLQLDLGAYNTIFYENSINPYLEKYSNLKNKIDTTFLSLKCLTKHILNLKMLN</sequence>
<evidence type="ECO:0000313" key="2">
    <source>
        <dbReference type="Proteomes" id="UP000236737"/>
    </source>
</evidence>
<dbReference type="Proteomes" id="UP000236737">
    <property type="component" value="Unassembled WGS sequence"/>
</dbReference>
<name>A0A1H5T115_9FLAO</name>
<evidence type="ECO:0000313" key="1">
    <source>
        <dbReference type="EMBL" id="SEF56424.1"/>
    </source>
</evidence>
<gene>
    <name evidence="1" type="ORF">SAMN04488130_101521</name>
</gene>
<accession>A0A1H5T115</accession>
<keyword evidence="2" id="KW-1185">Reference proteome</keyword>
<evidence type="ECO:0008006" key="3">
    <source>
        <dbReference type="Google" id="ProtNLM"/>
    </source>
</evidence>
<dbReference type="AlphaFoldDB" id="A0A1H5T115"/>
<protein>
    <recommendedName>
        <fullName evidence="3">Aspartyl protease</fullName>
    </recommendedName>
</protein>
<reference evidence="2" key="1">
    <citation type="submission" date="2016-10" db="EMBL/GenBank/DDBJ databases">
        <authorList>
            <person name="Varghese N."/>
            <person name="Submissions S."/>
        </authorList>
    </citation>
    <scope>NUCLEOTIDE SEQUENCE [LARGE SCALE GENOMIC DNA]</scope>
    <source>
        <strain evidence="2">CGMCC 1.9230</strain>
    </source>
</reference>
<dbReference type="RefSeq" id="WP_208618857.1">
    <property type="nucleotide sequence ID" value="NZ_FNVP01000001.1"/>
</dbReference>
<dbReference type="EMBL" id="FNVP01000001">
    <property type="protein sequence ID" value="SEF56424.1"/>
    <property type="molecule type" value="Genomic_DNA"/>
</dbReference>